<dbReference type="AlphaFoldDB" id="A0A835LSA8"/>
<reference evidence="1 2" key="1">
    <citation type="submission" date="2020-10" db="EMBL/GenBank/DDBJ databases">
        <title>The Coptis chinensis genome and diversification of protoberbering-type alkaloids.</title>
        <authorList>
            <person name="Wang B."/>
            <person name="Shu S."/>
            <person name="Song C."/>
            <person name="Liu Y."/>
        </authorList>
    </citation>
    <scope>NUCLEOTIDE SEQUENCE [LARGE SCALE GENOMIC DNA]</scope>
    <source>
        <strain evidence="1">HL-2020</strain>
        <tissue evidence="1">Leaf</tissue>
    </source>
</reference>
<dbReference type="PANTHER" id="PTHR13255">
    <property type="entry name" value="ATAXIN-10"/>
    <property type="match status" value="1"/>
</dbReference>
<proteinExistence type="predicted"/>
<keyword evidence="2" id="KW-1185">Reference proteome</keyword>
<dbReference type="GO" id="GO:0005829">
    <property type="term" value="C:cytosol"/>
    <property type="evidence" value="ECO:0007669"/>
    <property type="project" value="TreeGrafter"/>
</dbReference>
<dbReference type="OrthoDB" id="379794at2759"/>
<dbReference type="EMBL" id="JADFTS010000006">
    <property type="protein sequence ID" value="KAF9601614.1"/>
    <property type="molecule type" value="Genomic_DNA"/>
</dbReference>
<name>A0A835LSA8_9MAGN</name>
<protein>
    <submittedName>
        <fullName evidence="1">Uncharacterized protein</fullName>
    </submittedName>
</protein>
<dbReference type="InterPro" id="IPR051374">
    <property type="entry name" value="Ataxin-10/CTR86_families"/>
</dbReference>
<gene>
    <name evidence="1" type="ORF">IFM89_020908</name>
</gene>
<dbReference type="Proteomes" id="UP000631114">
    <property type="component" value="Unassembled WGS sequence"/>
</dbReference>
<sequence>MDGTVLPELAVLEHLVQPLLSIANCSILNSALENLISSARTEYGRSALAADNIIPLVLELGVVRLGLQLLGNVSLAGEEHQRAVWYHFFPGQYMEIARIWKSEICDALCMVIYTCHNRSKEREAELCGVQVGFAEDWFQWLVSKLCLEESHFPTFFCQLGEDDVVSEDLNCKVAVFSEEQAFLLGVLSEVLNQQTDDIPVSNECIMCVLGILKKGLVIVDFSSRGISGLPTGIRAVDVLAFWVTRSHHSERCLCKLWFGY</sequence>
<accession>A0A835LSA8</accession>
<comment type="caution">
    <text evidence="1">The sequence shown here is derived from an EMBL/GenBank/DDBJ whole genome shotgun (WGS) entry which is preliminary data.</text>
</comment>
<evidence type="ECO:0000313" key="1">
    <source>
        <dbReference type="EMBL" id="KAF9601614.1"/>
    </source>
</evidence>
<organism evidence="1 2">
    <name type="scientific">Coptis chinensis</name>
    <dbReference type="NCBI Taxonomy" id="261450"/>
    <lineage>
        <taxon>Eukaryota</taxon>
        <taxon>Viridiplantae</taxon>
        <taxon>Streptophyta</taxon>
        <taxon>Embryophyta</taxon>
        <taxon>Tracheophyta</taxon>
        <taxon>Spermatophyta</taxon>
        <taxon>Magnoliopsida</taxon>
        <taxon>Ranunculales</taxon>
        <taxon>Ranunculaceae</taxon>
        <taxon>Coptidoideae</taxon>
        <taxon>Coptis</taxon>
    </lineage>
</organism>
<evidence type="ECO:0000313" key="2">
    <source>
        <dbReference type="Proteomes" id="UP000631114"/>
    </source>
</evidence>
<dbReference type="PANTHER" id="PTHR13255:SF0">
    <property type="entry name" value="ATAXIN-10"/>
    <property type="match status" value="1"/>
</dbReference>